<reference evidence="10" key="2">
    <citation type="submission" date="2020-09" db="EMBL/GenBank/DDBJ databases">
        <authorList>
            <person name="Sun Q."/>
            <person name="Zhou Y."/>
        </authorList>
    </citation>
    <scope>NUCLEOTIDE SEQUENCE</scope>
    <source>
        <strain evidence="10">CGMCC 1.12997</strain>
    </source>
</reference>
<comment type="similarity">
    <text evidence="6">Belongs to the ABC-4 integral membrane protein family.</text>
</comment>
<keyword evidence="2" id="KW-1003">Cell membrane</keyword>
<evidence type="ECO:0000256" key="1">
    <source>
        <dbReference type="ARBA" id="ARBA00004651"/>
    </source>
</evidence>
<evidence type="ECO:0000259" key="8">
    <source>
        <dbReference type="Pfam" id="PF02687"/>
    </source>
</evidence>
<feature type="transmembrane region" description="Helical" evidence="7">
    <location>
        <begin position="77"/>
        <end position="99"/>
    </location>
</feature>
<dbReference type="InterPro" id="IPR017800">
    <property type="entry name" value="ADOP"/>
</dbReference>
<name>A0A917HU02_9BACT</name>
<dbReference type="Pfam" id="PF02687">
    <property type="entry name" value="FtsX"/>
    <property type="match status" value="2"/>
</dbReference>
<dbReference type="InterPro" id="IPR003838">
    <property type="entry name" value="ABC3_permease_C"/>
</dbReference>
<organism evidence="10 11">
    <name type="scientific">Edaphobacter dinghuensis</name>
    <dbReference type="NCBI Taxonomy" id="1560005"/>
    <lineage>
        <taxon>Bacteria</taxon>
        <taxon>Pseudomonadati</taxon>
        <taxon>Acidobacteriota</taxon>
        <taxon>Terriglobia</taxon>
        <taxon>Terriglobales</taxon>
        <taxon>Acidobacteriaceae</taxon>
        <taxon>Edaphobacter</taxon>
    </lineage>
</organism>
<keyword evidence="3 7" id="KW-0812">Transmembrane</keyword>
<dbReference type="Pfam" id="PF12704">
    <property type="entry name" value="MacB_PCD"/>
    <property type="match status" value="2"/>
</dbReference>
<comment type="subcellular location">
    <subcellularLocation>
        <location evidence="1">Cell membrane</location>
        <topology evidence="1">Multi-pass membrane protein</topology>
    </subcellularLocation>
</comment>
<gene>
    <name evidence="10" type="ORF">GCM10011585_36790</name>
</gene>
<feature type="domain" description="MacB-like periplasmic core" evidence="9">
    <location>
        <begin position="79"/>
        <end position="293"/>
    </location>
</feature>
<accession>A0A917HU02</accession>
<proteinExistence type="inferred from homology"/>
<dbReference type="AlphaFoldDB" id="A0A917HU02"/>
<keyword evidence="4 7" id="KW-1133">Transmembrane helix</keyword>
<feature type="domain" description="MacB-like periplasmic core" evidence="9">
    <location>
        <begin position="546"/>
        <end position="696"/>
    </location>
</feature>
<keyword evidence="11" id="KW-1185">Reference proteome</keyword>
<sequence length="876" mass="95723">MEEDLEDELRDYFDREAERQIELGIPPEQARQQAAQELRTKELIREQCRDARGIVLVENFVRDLRYGLRVLIKSPSFFVTAVLTIALGIATSTTLFSVVESQLWRPLPFPEPQKLVVVWERNLKQEWQQTSVSTANFADWRQRAQTFQRMAAMQWPSRRRFLADHQTERVLVSAVSSGFFETLGVLPEAGTTFQPRNEEPGNQAEAILTFAFARRVFGSEQNALGKSLRLDDREYTVTGILPSTFRLDILRTPDVFVPLIVSGELPRDKRDLAVFGRLRSGTTRAAALADLESIAHVLAREYPDSDANFGVLVEDPIHAFTADATRTWLLLSLVFAFFVLLIACFNVATLQLMRSAVRSREFAVREALGANRAAMLRQAIAESAWLVTIGSVVGMILALSALQGLKALGFMHMVQRETDLSMSLWSIGFVMLTAALAALFFGLAPVLFGPRSDLEALLRGSGRSASSSPKLRRRLAALSVTQIALAFLSLFGTGLFAGSYRHLEQVTLGFDPKGIAAMQISLSGPHYTNAPPVTAFYHRALDQVSGVPGVQQAALASGLPLSGGIEVNYARADHPRPPHGQEPFAFTRNVTPGYFQLLGIPILKGRALNEGDLASGLRVAMINQNLARHLFAGENPIGKQLLLLAGDEPSIPEGRVEIVGIAGNVRDIGLNEVPFDDLYLPVSQGVPRAMYLVVKTHAFNAVAPVMRQKMQALDPEQFVAELRPLASVVREQLRGSRLNLSMVSVFAGLSLLLTAVALFGTLSFAVVQQTRDIGVRIAVGAQRMDVVKLVSRQTSSLVALGSIIGFAIAFIAGGLLGDKLFMVPHQHDGVLYGVSTRDPLSFAFAAATLVLCAGAATLLPAIRAMRIDPNLALRGE</sequence>
<dbReference type="PANTHER" id="PTHR30572:SF4">
    <property type="entry name" value="ABC TRANSPORTER PERMEASE YTRF"/>
    <property type="match status" value="1"/>
</dbReference>
<evidence type="ECO:0000256" key="3">
    <source>
        <dbReference type="ARBA" id="ARBA00022692"/>
    </source>
</evidence>
<feature type="domain" description="ABC3 transporter permease C-terminal" evidence="8">
    <location>
        <begin position="334"/>
        <end position="447"/>
    </location>
</feature>
<evidence type="ECO:0000256" key="2">
    <source>
        <dbReference type="ARBA" id="ARBA00022475"/>
    </source>
</evidence>
<comment type="caution">
    <text evidence="10">The sequence shown here is derived from an EMBL/GenBank/DDBJ whole genome shotgun (WGS) entry which is preliminary data.</text>
</comment>
<feature type="transmembrane region" description="Helical" evidence="7">
    <location>
        <begin position="797"/>
        <end position="816"/>
    </location>
</feature>
<dbReference type="EMBL" id="BMGT01000005">
    <property type="protein sequence ID" value="GGG89242.1"/>
    <property type="molecule type" value="Genomic_DNA"/>
</dbReference>
<evidence type="ECO:0000256" key="5">
    <source>
        <dbReference type="ARBA" id="ARBA00023136"/>
    </source>
</evidence>
<evidence type="ECO:0000256" key="7">
    <source>
        <dbReference type="SAM" id="Phobius"/>
    </source>
</evidence>
<reference evidence="10" key="1">
    <citation type="journal article" date="2014" name="Int. J. Syst. Evol. Microbiol.">
        <title>Complete genome sequence of Corynebacterium casei LMG S-19264T (=DSM 44701T), isolated from a smear-ripened cheese.</title>
        <authorList>
            <consortium name="US DOE Joint Genome Institute (JGI-PGF)"/>
            <person name="Walter F."/>
            <person name="Albersmeier A."/>
            <person name="Kalinowski J."/>
            <person name="Ruckert C."/>
        </authorList>
    </citation>
    <scope>NUCLEOTIDE SEQUENCE</scope>
    <source>
        <strain evidence="10">CGMCC 1.12997</strain>
    </source>
</reference>
<feature type="transmembrane region" description="Helical" evidence="7">
    <location>
        <begin position="475"/>
        <end position="497"/>
    </location>
</feature>
<evidence type="ECO:0000259" key="9">
    <source>
        <dbReference type="Pfam" id="PF12704"/>
    </source>
</evidence>
<feature type="transmembrane region" description="Helical" evidence="7">
    <location>
        <begin position="425"/>
        <end position="449"/>
    </location>
</feature>
<protein>
    <recommendedName>
        <fullName evidence="12">Permease</fullName>
    </recommendedName>
</protein>
<dbReference type="GO" id="GO:0022857">
    <property type="term" value="F:transmembrane transporter activity"/>
    <property type="evidence" value="ECO:0007669"/>
    <property type="project" value="TreeGrafter"/>
</dbReference>
<dbReference type="PANTHER" id="PTHR30572">
    <property type="entry name" value="MEMBRANE COMPONENT OF TRANSPORTER-RELATED"/>
    <property type="match status" value="1"/>
</dbReference>
<dbReference type="GO" id="GO:0005886">
    <property type="term" value="C:plasma membrane"/>
    <property type="evidence" value="ECO:0007669"/>
    <property type="project" value="UniProtKB-SubCell"/>
</dbReference>
<evidence type="ECO:0008006" key="12">
    <source>
        <dbReference type="Google" id="ProtNLM"/>
    </source>
</evidence>
<feature type="transmembrane region" description="Helical" evidence="7">
    <location>
        <begin position="740"/>
        <end position="767"/>
    </location>
</feature>
<dbReference type="RefSeq" id="WP_263369213.1">
    <property type="nucleotide sequence ID" value="NZ_JAGSYJ010000005.1"/>
</dbReference>
<feature type="domain" description="ABC3 transporter permease C-terminal" evidence="8">
    <location>
        <begin position="745"/>
        <end position="869"/>
    </location>
</feature>
<feature type="transmembrane region" description="Helical" evidence="7">
    <location>
        <begin position="840"/>
        <end position="862"/>
    </location>
</feature>
<dbReference type="Proteomes" id="UP000647241">
    <property type="component" value="Unassembled WGS sequence"/>
</dbReference>
<evidence type="ECO:0000313" key="11">
    <source>
        <dbReference type="Proteomes" id="UP000647241"/>
    </source>
</evidence>
<dbReference type="NCBIfam" id="TIGR03434">
    <property type="entry name" value="ADOP"/>
    <property type="match status" value="1"/>
</dbReference>
<dbReference type="InterPro" id="IPR050250">
    <property type="entry name" value="Macrolide_Exporter_MacB"/>
</dbReference>
<feature type="transmembrane region" description="Helical" evidence="7">
    <location>
        <begin position="328"/>
        <end position="350"/>
    </location>
</feature>
<evidence type="ECO:0000256" key="6">
    <source>
        <dbReference type="ARBA" id="ARBA00038076"/>
    </source>
</evidence>
<feature type="transmembrane region" description="Helical" evidence="7">
    <location>
        <begin position="384"/>
        <end position="405"/>
    </location>
</feature>
<dbReference type="InterPro" id="IPR025857">
    <property type="entry name" value="MacB_PCD"/>
</dbReference>
<evidence type="ECO:0000256" key="4">
    <source>
        <dbReference type="ARBA" id="ARBA00022989"/>
    </source>
</evidence>
<evidence type="ECO:0000313" key="10">
    <source>
        <dbReference type="EMBL" id="GGG89242.1"/>
    </source>
</evidence>
<keyword evidence="5 7" id="KW-0472">Membrane</keyword>